<dbReference type="InterPro" id="IPR005662">
    <property type="entry name" value="GTPase_Era-like"/>
</dbReference>
<dbReference type="SUPFAM" id="SSF52540">
    <property type="entry name" value="P-loop containing nucleoside triphosphate hydrolases"/>
    <property type="match status" value="1"/>
</dbReference>
<organism evidence="4">
    <name type="scientific">Candidatus Shikimatogenerans sp. Tder</name>
    <dbReference type="NCBI Taxonomy" id="3158566"/>
    <lineage>
        <taxon>Bacteria</taxon>
        <taxon>Pseudomonadati</taxon>
        <taxon>Bacteroidota</taxon>
        <taxon>Flavobacteriia</taxon>
        <taxon>Flavobacteriales</taxon>
        <taxon>Candidatus Shikimatogenerans</taxon>
    </lineage>
</organism>
<comment type="similarity">
    <text evidence="1">Belongs to the TRAFAC class TrmE-Era-EngA-EngB-Septin-like GTPase superfamily. Era GTPase family.</text>
</comment>
<dbReference type="PANTHER" id="PTHR42698">
    <property type="entry name" value="GTPASE ERA"/>
    <property type="match status" value="1"/>
</dbReference>
<dbReference type="InterPro" id="IPR006073">
    <property type="entry name" value="GTP-bd"/>
</dbReference>
<dbReference type="InterPro" id="IPR005225">
    <property type="entry name" value="Small_GTP-bd"/>
</dbReference>
<feature type="domain" description="G" evidence="3">
    <location>
        <begin position="7"/>
        <end position="118"/>
    </location>
</feature>
<evidence type="ECO:0000313" key="4">
    <source>
        <dbReference type="EMBL" id="XBT18493.1"/>
    </source>
</evidence>
<dbReference type="NCBIfam" id="TIGR00231">
    <property type="entry name" value="small_GTP"/>
    <property type="match status" value="1"/>
</dbReference>
<protein>
    <recommendedName>
        <fullName evidence="2">GTPase Era</fullName>
    </recommendedName>
</protein>
<proteinExistence type="inferred from homology"/>
<dbReference type="GO" id="GO:0005525">
    <property type="term" value="F:GTP binding"/>
    <property type="evidence" value="ECO:0007669"/>
    <property type="project" value="InterPro"/>
</dbReference>
<dbReference type="GO" id="GO:0019843">
    <property type="term" value="F:rRNA binding"/>
    <property type="evidence" value="ECO:0007669"/>
    <property type="project" value="TreeGrafter"/>
</dbReference>
<name>A0AAU7QRP1_9FLAO</name>
<dbReference type="GO" id="GO:0000028">
    <property type="term" value="P:ribosomal small subunit assembly"/>
    <property type="evidence" value="ECO:0007669"/>
    <property type="project" value="TreeGrafter"/>
</dbReference>
<dbReference type="Gene3D" id="3.40.50.300">
    <property type="entry name" value="P-loop containing nucleotide triphosphate hydrolases"/>
    <property type="match status" value="1"/>
</dbReference>
<dbReference type="Pfam" id="PF01926">
    <property type="entry name" value="MMR_HSR1"/>
    <property type="match status" value="1"/>
</dbReference>
<dbReference type="InterPro" id="IPR027417">
    <property type="entry name" value="P-loop_NTPase"/>
</dbReference>
<reference evidence="4" key="1">
    <citation type="submission" date="2024-06" db="EMBL/GenBank/DDBJ databases">
        <title>Diversity, functionality, and evolutionary history of bacterial symbionts in false click beetles (Coleoptera, Throscidae).</title>
        <authorList>
            <person name="Wierz J.C."/>
            <person name="Malm H."/>
            <person name="Kaltenpoth M."/>
            <person name="Engl T."/>
        </authorList>
    </citation>
    <scope>NUCLEOTIDE SEQUENCE</scope>
    <source>
        <strain evidence="4">Tder</strain>
    </source>
</reference>
<evidence type="ECO:0000256" key="2">
    <source>
        <dbReference type="ARBA" id="ARBA00020484"/>
    </source>
</evidence>
<dbReference type="AlphaFoldDB" id="A0AAU7QRP1"/>
<dbReference type="GO" id="GO:0043024">
    <property type="term" value="F:ribosomal small subunit binding"/>
    <property type="evidence" value="ECO:0007669"/>
    <property type="project" value="TreeGrafter"/>
</dbReference>
<dbReference type="EMBL" id="CP157895">
    <property type="protein sequence ID" value="XBT18493.1"/>
    <property type="molecule type" value="Genomic_DNA"/>
</dbReference>
<sequence>MFKSGYVNLIGEVNTGKSSIINKLIKKKILIVSGRKGSTINRISCILHNKNYQIIFSDTPGFLNKNNINFYIKKNLLDSDILLYVVIPSYKININKYKKKIINYINKKKILTYLIINKIDIYTKKKIKFTENF</sequence>
<evidence type="ECO:0000259" key="3">
    <source>
        <dbReference type="Pfam" id="PF01926"/>
    </source>
</evidence>
<evidence type="ECO:0000256" key="1">
    <source>
        <dbReference type="ARBA" id="ARBA00007921"/>
    </source>
</evidence>
<dbReference type="PANTHER" id="PTHR42698:SF1">
    <property type="entry name" value="GTPASE ERA, MITOCHONDRIAL"/>
    <property type="match status" value="1"/>
</dbReference>
<accession>A0AAU7QRP1</accession>
<gene>
    <name evidence="4" type="ORF">ABNO82_00975</name>
</gene>